<sequence>MSDGNTISFAAYAKAFGVRNAARDKEKRHRVTYPNAWQDLCREIMIAHKEETRIQLEYKRLGWQAIRDLVMQDYDQPNERAEVGRDKRLNRQDLEAWANGTYLNDDKFGFIDRYINGLRLDEEPHNELINAKQKYTIAQAAMISRMYQRRRLKSGMIDYLQEVTGEFLYTDEIDGSPYKHIVLRFEIASCNVIKISAAYCRFDITKQNPGEMANAVFYEGFLIPVPADNSESAKEPGLWGIRSDSWFCWLKLYRPEFQGSMIDGCADGRLEYLFIQPPESDFVHITINAKLPNSIFSPAGEHSLGNQSLRQAEENKSIIFQHDQKNRDFLARIFNECYKGYLF</sequence>
<protein>
    <submittedName>
        <fullName evidence="1">Uncharacterized protein</fullName>
    </submittedName>
</protein>
<dbReference type="Proteomes" id="UP000199344">
    <property type="component" value="Unassembled WGS sequence"/>
</dbReference>
<dbReference type="EMBL" id="FNAH01000014">
    <property type="protein sequence ID" value="SDE90378.1"/>
    <property type="molecule type" value="Genomic_DNA"/>
</dbReference>
<dbReference type="AlphaFoldDB" id="A0A1G7GQD0"/>
<proteinExistence type="predicted"/>
<dbReference type="RefSeq" id="WP_143025707.1">
    <property type="nucleotide sequence ID" value="NZ_FNAH01000014.1"/>
</dbReference>
<gene>
    <name evidence="1" type="ORF">SAMN05421538_11439</name>
</gene>
<organism evidence="1 2">
    <name type="scientific">Paracoccus isoporae</name>
    <dbReference type="NCBI Taxonomy" id="591205"/>
    <lineage>
        <taxon>Bacteria</taxon>
        <taxon>Pseudomonadati</taxon>
        <taxon>Pseudomonadota</taxon>
        <taxon>Alphaproteobacteria</taxon>
        <taxon>Rhodobacterales</taxon>
        <taxon>Paracoccaceae</taxon>
        <taxon>Paracoccus</taxon>
    </lineage>
</organism>
<name>A0A1G7GQD0_9RHOB</name>
<reference evidence="1 2" key="1">
    <citation type="submission" date="2016-10" db="EMBL/GenBank/DDBJ databases">
        <authorList>
            <person name="de Groot N.N."/>
        </authorList>
    </citation>
    <scope>NUCLEOTIDE SEQUENCE [LARGE SCALE GENOMIC DNA]</scope>
    <source>
        <strain evidence="1 2">DSM 22220</strain>
    </source>
</reference>
<evidence type="ECO:0000313" key="1">
    <source>
        <dbReference type="EMBL" id="SDE90378.1"/>
    </source>
</evidence>
<dbReference type="OrthoDB" id="9836583at2"/>
<evidence type="ECO:0000313" key="2">
    <source>
        <dbReference type="Proteomes" id="UP000199344"/>
    </source>
</evidence>
<keyword evidence="2" id="KW-1185">Reference proteome</keyword>
<accession>A0A1G7GQD0</accession>